<proteinExistence type="predicted"/>
<keyword evidence="1" id="KW-0732">Signal</keyword>
<organism evidence="2 3">
    <name type="scientific">Allacma fusca</name>
    <dbReference type="NCBI Taxonomy" id="39272"/>
    <lineage>
        <taxon>Eukaryota</taxon>
        <taxon>Metazoa</taxon>
        <taxon>Ecdysozoa</taxon>
        <taxon>Arthropoda</taxon>
        <taxon>Hexapoda</taxon>
        <taxon>Collembola</taxon>
        <taxon>Symphypleona</taxon>
        <taxon>Sminthuridae</taxon>
        <taxon>Allacma</taxon>
    </lineage>
</organism>
<reference evidence="2" key="1">
    <citation type="submission" date="2021-06" db="EMBL/GenBank/DDBJ databases">
        <authorList>
            <person name="Hodson N. C."/>
            <person name="Mongue J. A."/>
            <person name="Jaron S. K."/>
        </authorList>
    </citation>
    <scope>NUCLEOTIDE SEQUENCE</scope>
</reference>
<evidence type="ECO:0000313" key="2">
    <source>
        <dbReference type="EMBL" id="CAG7720284.1"/>
    </source>
</evidence>
<accession>A0A8J2JRT1</accession>
<feature type="chain" id="PRO_5035318684" evidence="1">
    <location>
        <begin position="29"/>
        <end position="149"/>
    </location>
</feature>
<dbReference type="AlphaFoldDB" id="A0A8J2JRT1"/>
<sequence>MDYSPRQVFYIFLIGALSLLSNPTAGSGREISLNTSCNGRGGCSDNCKGDVDSHSEGNMDYCQTASLPRNDDPGSEIQERDAVYLTWYMRNCQCWECGGMREIECNDACHGLGHRHYRCRRCSCQCGRENFGEGAGGGNYQDHGGVRGS</sequence>
<dbReference type="Proteomes" id="UP000708208">
    <property type="component" value="Unassembled WGS sequence"/>
</dbReference>
<protein>
    <submittedName>
        <fullName evidence="2">Uncharacterized protein</fullName>
    </submittedName>
</protein>
<comment type="caution">
    <text evidence="2">The sequence shown here is derived from an EMBL/GenBank/DDBJ whole genome shotgun (WGS) entry which is preliminary data.</text>
</comment>
<evidence type="ECO:0000256" key="1">
    <source>
        <dbReference type="SAM" id="SignalP"/>
    </source>
</evidence>
<gene>
    <name evidence="2" type="ORF">AFUS01_LOCUS9570</name>
</gene>
<evidence type="ECO:0000313" key="3">
    <source>
        <dbReference type="Proteomes" id="UP000708208"/>
    </source>
</evidence>
<keyword evidence="3" id="KW-1185">Reference proteome</keyword>
<dbReference type="EMBL" id="CAJVCH010069232">
    <property type="protein sequence ID" value="CAG7720284.1"/>
    <property type="molecule type" value="Genomic_DNA"/>
</dbReference>
<feature type="signal peptide" evidence="1">
    <location>
        <begin position="1"/>
        <end position="28"/>
    </location>
</feature>
<name>A0A8J2JRT1_9HEXA</name>